<evidence type="ECO:0000313" key="2">
    <source>
        <dbReference type="Proteomes" id="UP001651158"/>
    </source>
</evidence>
<protein>
    <submittedName>
        <fullName evidence="1">Uncharacterized protein</fullName>
    </submittedName>
</protein>
<dbReference type="Proteomes" id="UP001651158">
    <property type="component" value="Unassembled WGS sequence"/>
</dbReference>
<organism evidence="1 2">
    <name type="scientific">Taenia crassiceps</name>
    <dbReference type="NCBI Taxonomy" id="6207"/>
    <lineage>
        <taxon>Eukaryota</taxon>
        <taxon>Metazoa</taxon>
        <taxon>Spiralia</taxon>
        <taxon>Lophotrochozoa</taxon>
        <taxon>Platyhelminthes</taxon>
        <taxon>Cestoda</taxon>
        <taxon>Eucestoda</taxon>
        <taxon>Cyclophyllidea</taxon>
        <taxon>Taeniidae</taxon>
        <taxon>Taenia</taxon>
    </lineage>
</organism>
<name>A0ABR4Q8Q5_9CEST</name>
<dbReference type="EMBL" id="JAKROA010000006">
    <property type="protein sequence ID" value="KAL5105996.1"/>
    <property type="molecule type" value="Genomic_DNA"/>
</dbReference>
<keyword evidence="2" id="KW-1185">Reference proteome</keyword>
<reference evidence="1 2" key="1">
    <citation type="journal article" date="2022" name="Front. Cell. Infect. Microbiol.">
        <title>The Genomes of Two Strains of Taenia crassiceps the Animal Model for the Study of Human Cysticercosis.</title>
        <authorList>
            <person name="Bobes R.J."/>
            <person name="Estrada K."/>
            <person name="Rios-Valencia D.G."/>
            <person name="Calderon-Gallegos A."/>
            <person name="de la Torre P."/>
            <person name="Carrero J.C."/>
            <person name="Sanchez-Flores A."/>
            <person name="Laclette J.P."/>
        </authorList>
    </citation>
    <scope>NUCLEOTIDE SEQUENCE [LARGE SCALE GENOMIC DNA]</scope>
    <source>
        <strain evidence="1">WFUcys</strain>
    </source>
</reference>
<proteinExistence type="predicted"/>
<evidence type="ECO:0000313" key="1">
    <source>
        <dbReference type="EMBL" id="KAL5105996.1"/>
    </source>
</evidence>
<accession>A0ABR4Q8Q5</accession>
<comment type="caution">
    <text evidence="1">The sequence shown here is derived from an EMBL/GenBank/DDBJ whole genome shotgun (WGS) entry which is preliminary data.</text>
</comment>
<gene>
    <name evidence="1" type="ORF">TcWFU_000099</name>
</gene>
<sequence>MLNSPVRMNSLKSLNKSASDSVELTKLVSRRWNVEFNSRSRVGLTSNGPCDQSVQPIGPAAEDKTELGYCFGPSSSSPDEPLYHVDDWELNFDFPNNHGLHDVYAAPTSAFLDANNAPND</sequence>